<proteinExistence type="predicted"/>
<evidence type="ECO:0000313" key="3">
    <source>
        <dbReference type="Proteomes" id="UP001165679"/>
    </source>
</evidence>
<evidence type="ECO:0000256" key="1">
    <source>
        <dbReference type="SAM" id="Coils"/>
    </source>
</evidence>
<accession>A0AA41YNM7</accession>
<dbReference type="RefSeq" id="WP_264714764.1">
    <property type="nucleotide sequence ID" value="NZ_JAPDNT010000014.1"/>
</dbReference>
<feature type="coiled-coil region" evidence="1">
    <location>
        <begin position="66"/>
        <end position="93"/>
    </location>
</feature>
<sequence>MTERPRIFDDLAGVAGGALSALSGLRDEAEALARARIDETVRRLDLVRREELDAAMEMAANARAGQEAAEARLAGMQARLEALESRVAALESAGRPEGGGPGMIA</sequence>
<keyword evidence="1" id="KW-0175">Coiled coil</keyword>
<organism evidence="2 3">
    <name type="scientific">Limobrevibacterium gyesilva</name>
    <dbReference type="NCBI Taxonomy" id="2991712"/>
    <lineage>
        <taxon>Bacteria</taxon>
        <taxon>Pseudomonadati</taxon>
        <taxon>Pseudomonadota</taxon>
        <taxon>Alphaproteobacteria</taxon>
        <taxon>Acetobacterales</taxon>
        <taxon>Acetobacteraceae</taxon>
        <taxon>Limobrevibacterium</taxon>
    </lineage>
</organism>
<comment type="caution">
    <text evidence="2">The sequence shown here is derived from an EMBL/GenBank/DDBJ whole genome shotgun (WGS) entry which is preliminary data.</text>
</comment>
<evidence type="ECO:0000313" key="2">
    <source>
        <dbReference type="EMBL" id="MCW3476025.1"/>
    </source>
</evidence>
<dbReference type="InterPro" id="IPR007475">
    <property type="entry name" value="UbiK"/>
</dbReference>
<keyword evidence="3" id="KW-1185">Reference proteome</keyword>
<gene>
    <name evidence="2" type="ORF">OL599_15710</name>
</gene>
<protein>
    <submittedName>
        <fullName evidence="2">Accessory factor UbiK family protein</fullName>
    </submittedName>
</protein>
<dbReference type="Pfam" id="PF04380">
    <property type="entry name" value="BMFP"/>
    <property type="match status" value="1"/>
</dbReference>
<name>A0AA41YNM7_9PROT</name>
<dbReference type="Proteomes" id="UP001165679">
    <property type="component" value="Unassembled WGS sequence"/>
</dbReference>
<reference evidence="2" key="2">
    <citation type="submission" date="2022-10" db="EMBL/GenBank/DDBJ databases">
        <authorList>
            <person name="Trinh H.N."/>
        </authorList>
    </citation>
    <scope>NUCLEOTIDE SEQUENCE</scope>
    <source>
        <strain evidence="2">RN2-1</strain>
    </source>
</reference>
<reference evidence="2" key="1">
    <citation type="submission" date="2022-09" db="EMBL/GenBank/DDBJ databases">
        <title>Rhodovastum sp. nov. RN2-1 isolated from soil in Seongnam, South Korea.</title>
        <authorList>
            <person name="Le N.T."/>
        </authorList>
    </citation>
    <scope>NUCLEOTIDE SEQUENCE</scope>
    <source>
        <strain evidence="2">RN2-1</strain>
    </source>
</reference>
<dbReference type="EMBL" id="JAPDNT010000014">
    <property type="protein sequence ID" value="MCW3476025.1"/>
    <property type="molecule type" value="Genomic_DNA"/>
</dbReference>
<dbReference type="AlphaFoldDB" id="A0AA41YNM7"/>